<comment type="similarity">
    <text evidence="1">Belongs to the ribosome association toxin RatA family.</text>
</comment>
<dbReference type="InterPro" id="IPR005031">
    <property type="entry name" value="COQ10_START"/>
</dbReference>
<dbReference type="Pfam" id="PF03364">
    <property type="entry name" value="Polyketide_cyc"/>
    <property type="match status" value="1"/>
</dbReference>
<feature type="domain" description="Coenzyme Q-binding protein COQ10 START" evidence="2">
    <location>
        <begin position="106"/>
        <end position="230"/>
    </location>
</feature>
<evidence type="ECO:0000259" key="2">
    <source>
        <dbReference type="Pfam" id="PF03364"/>
    </source>
</evidence>
<evidence type="ECO:0000259" key="3">
    <source>
        <dbReference type="Pfam" id="PF11127"/>
    </source>
</evidence>
<dbReference type="PANTHER" id="PTHR33824">
    <property type="entry name" value="POLYKETIDE CYCLASE/DEHYDRASE AND LIPID TRANSPORT SUPERFAMILY PROTEIN"/>
    <property type="match status" value="1"/>
</dbReference>
<dbReference type="AlphaFoldDB" id="A0A3D3RCB5"/>
<protein>
    <submittedName>
        <fullName evidence="4">DUF2892 domain-containing protein</fullName>
    </submittedName>
    <submittedName>
        <fullName evidence="5">Polyketide cyclase / dehydrase and lipid transport</fullName>
    </submittedName>
</protein>
<dbReference type="InterPro" id="IPR023393">
    <property type="entry name" value="START-like_dom_sf"/>
</dbReference>
<evidence type="ECO:0000313" key="4">
    <source>
        <dbReference type="EMBL" id="HCO26481.1"/>
    </source>
</evidence>
<feature type="domain" description="Inner membrane protein YgaP-like transmembrane" evidence="3">
    <location>
        <begin position="22"/>
        <end position="83"/>
    </location>
</feature>
<dbReference type="InterPro" id="IPR021309">
    <property type="entry name" value="YgaP-like_TM"/>
</dbReference>
<reference evidence="5 7" key="2">
    <citation type="submission" date="2019-08" db="EMBL/GenBank/DDBJ databases">
        <title>Deep-cultivation of Planctomycetes and their phenomic and genomic characterization uncovers novel biology.</title>
        <authorList>
            <person name="Wiegand S."/>
            <person name="Jogler M."/>
            <person name="Boedeker C."/>
            <person name="Pinto D."/>
            <person name="Vollmers J."/>
            <person name="Rivas-Marin E."/>
            <person name="Kohn T."/>
            <person name="Peeters S.H."/>
            <person name="Heuer A."/>
            <person name="Rast P."/>
            <person name="Oberbeckmann S."/>
            <person name="Bunk B."/>
            <person name="Jeske O."/>
            <person name="Meyerdierks A."/>
            <person name="Storesund J.E."/>
            <person name="Kallscheuer N."/>
            <person name="Luecker S."/>
            <person name="Lage O.M."/>
            <person name="Pohl T."/>
            <person name="Merkel B.J."/>
            <person name="Hornburger P."/>
            <person name="Mueller R.-W."/>
            <person name="Bruemmer F."/>
            <person name="Labrenz M."/>
            <person name="Spormann A.M."/>
            <person name="Op den Camp H."/>
            <person name="Overmann J."/>
            <person name="Amann R."/>
            <person name="Jetten M.S.M."/>
            <person name="Mascher T."/>
            <person name="Medema M.H."/>
            <person name="Devos D.P."/>
            <person name="Kaster A.-K."/>
            <person name="Ovreas L."/>
            <person name="Rohde M."/>
            <person name="Galperin M.Y."/>
            <person name="Jogler C."/>
        </authorList>
    </citation>
    <scope>NUCLEOTIDE SEQUENCE [LARGE SCALE GENOMIC DNA]</scope>
    <source>
        <strain evidence="5 7">DSM 8797</strain>
    </source>
</reference>
<dbReference type="SUPFAM" id="SSF55961">
    <property type="entry name" value="Bet v1-like"/>
    <property type="match status" value="1"/>
</dbReference>
<dbReference type="InterPro" id="IPR047137">
    <property type="entry name" value="ORF3"/>
</dbReference>
<name>A0A3D3RCB5_9PLAN</name>
<organism evidence="4 6">
    <name type="scientific">Gimesia maris</name>
    <dbReference type="NCBI Taxonomy" id="122"/>
    <lineage>
        <taxon>Bacteria</taxon>
        <taxon>Pseudomonadati</taxon>
        <taxon>Planctomycetota</taxon>
        <taxon>Planctomycetia</taxon>
        <taxon>Planctomycetales</taxon>
        <taxon>Planctomycetaceae</taxon>
        <taxon>Gimesia</taxon>
    </lineage>
</organism>
<evidence type="ECO:0000256" key="1">
    <source>
        <dbReference type="ARBA" id="ARBA00008918"/>
    </source>
</evidence>
<proteinExistence type="inferred from homology"/>
<sequence>MKTGLFNSTCASGTSKEQCSLSQNVANSERVLSLVGGGSLLLMGLKRGSVAGLLGIAAGASLLYRGWTGHCHLYEGLGINTADPHRGRPGVPAQQGSRVNCALHVNRDRQELYDFWRHLENLPQIMQHLQSVTVIDDKRSKWIARAPFDKTLEWEAEIITDKPGEVIAWQSLPGSQVETAGSVHFKDSSTGDGTELAISIKYNPPGGRIVTQIAHLLGQDLQAELNQDLREFKQLLEAGEIATNAIAPEAGQTHKPDMTSLKVEKT</sequence>
<evidence type="ECO:0000313" key="7">
    <source>
        <dbReference type="Proteomes" id="UP000322887"/>
    </source>
</evidence>
<dbReference type="EMBL" id="CP042910">
    <property type="protein sequence ID" value="QEG16060.1"/>
    <property type="molecule type" value="Genomic_DNA"/>
</dbReference>
<dbReference type="Proteomes" id="UP000263642">
    <property type="component" value="Unassembled WGS sequence"/>
</dbReference>
<gene>
    <name evidence="4" type="ORF">DIT97_26995</name>
    <name evidence="5" type="ORF">GmarT_19210</name>
</gene>
<dbReference type="EMBL" id="DQAY01000162">
    <property type="protein sequence ID" value="HCO26481.1"/>
    <property type="molecule type" value="Genomic_DNA"/>
</dbReference>
<dbReference type="Pfam" id="PF11127">
    <property type="entry name" value="YgaP-like_TM"/>
    <property type="match status" value="1"/>
</dbReference>
<keyword evidence="7" id="KW-1185">Reference proteome</keyword>
<evidence type="ECO:0000313" key="6">
    <source>
        <dbReference type="Proteomes" id="UP000263642"/>
    </source>
</evidence>
<evidence type="ECO:0000313" key="5">
    <source>
        <dbReference type="EMBL" id="QEG16060.1"/>
    </source>
</evidence>
<dbReference type="Gene3D" id="3.30.530.20">
    <property type="match status" value="1"/>
</dbReference>
<dbReference type="Proteomes" id="UP000322887">
    <property type="component" value="Chromosome"/>
</dbReference>
<dbReference type="RefSeq" id="WP_081459617.1">
    <property type="nucleotide sequence ID" value="NZ_CP036341.1"/>
</dbReference>
<dbReference type="CDD" id="cd07817">
    <property type="entry name" value="SRPBCC_8"/>
    <property type="match status" value="1"/>
</dbReference>
<dbReference type="GeneID" id="98646535"/>
<dbReference type="PANTHER" id="PTHR33824:SF7">
    <property type="entry name" value="POLYKETIDE CYCLASE_DEHYDRASE AND LIPID TRANSPORT SUPERFAMILY PROTEIN"/>
    <property type="match status" value="1"/>
</dbReference>
<accession>A0A3D3RCB5</accession>
<reference evidence="4 6" key="1">
    <citation type="journal article" date="2018" name="Nat. Biotechnol.">
        <title>A standardized bacterial taxonomy based on genome phylogeny substantially revises the tree of life.</title>
        <authorList>
            <person name="Parks D.H."/>
            <person name="Chuvochina M."/>
            <person name="Waite D.W."/>
            <person name="Rinke C."/>
            <person name="Skarshewski A."/>
            <person name="Chaumeil P.A."/>
            <person name="Hugenholtz P."/>
        </authorList>
    </citation>
    <scope>NUCLEOTIDE SEQUENCE [LARGE SCALE GENOMIC DNA]</scope>
    <source>
        <strain evidence="4">UBA9375</strain>
    </source>
</reference>